<feature type="transmembrane region" description="Helical" evidence="18">
    <location>
        <begin position="445"/>
        <end position="466"/>
    </location>
</feature>
<dbReference type="FunFam" id="3.40.30.10:FF:000022">
    <property type="entry name" value="NADH dehydrogenase flavoprotein 2, mitochondrial"/>
    <property type="match status" value="1"/>
</dbReference>
<feature type="transmembrane region" description="Helical" evidence="18">
    <location>
        <begin position="386"/>
        <end position="407"/>
    </location>
</feature>
<dbReference type="GO" id="GO:0098796">
    <property type="term" value="C:membrane protein complex"/>
    <property type="evidence" value="ECO:0007669"/>
    <property type="project" value="UniProtKB-ARBA"/>
</dbReference>
<feature type="transmembrane region" description="Helical" evidence="18">
    <location>
        <begin position="473"/>
        <end position="494"/>
    </location>
</feature>
<keyword evidence="20" id="KW-1185">Reference proteome</keyword>
<dbReference type="GO" id="GO:0035673">
    <property type="term" value="F:oligopeptide transmembrane transporter activity"/>
    <property type="evidence" value="ECO:0007669"/>
    <property type="project" value="InterPro"/>
</dbReference>
<feature type="transmembrane region" description="Helical" evidence="18">
    <location>
        <begin position="554"/>
        <end position="578"/>
    </location>
</feature>
<feature type="transmembrane region" description="Helical" evidence="18">
    <location>
        <begin position="309"/>
        <end position="331"/>
    </location>
</feature>
<dbReference type="Pfam" id="PF03169">
    <property type="entry name" value="OPT"/>
    <property type="match status" value="1"/>
</dbReference>
<evidence type="ECO:0000256" key="8">
    <source>
        <dbReference type="ARBA" id="ARBA00022856"/>
    </source>
</evidence>
<feature type="region of interest" description="Disordered" evidence="17">
    <location>
        <begin position="848"/>
        <end position="868"/>
    </location>
</feature>
<evidence type="ECO:0000256" key="12">
    <source>
        <dbReference type="ARBA" id="ARBA00023004"/>
    </source>
</evidence>
<gene>
    <name evidence="19" type="ORF">Triagg1_7075</name>
</gene>
<comment type="subcellular location">
    <subcellularLocation>
        <location evidence="1">Membrane</location>
        <topology evidence="1">Multi-pass membrane protein</topology>
    </subcellularLocation>
</comment>
<evidence type="ECO:0000256" key="2">
    <source>
        <dbReference type="ARBA" id="ARBA00008807"/>
    </source>
</evidence>
<dbReference type="NCBIfam" id="TIGR00727">
    <property type="entry name" value="ISP4_OPT"/>
    <property type="match status" value="1"/>
</dbReference>
<evidence type="ECO:0000256" key="9">
    <source>
        <dbReference type="ARBA" id="ARBA00022927"/>
    </source>
</evidence>
<evidence type="ECO:0000256" key="7">
    <source>
        <dbReference type="ARBA" id="ARBA00022723"/>
    </source>
</evidence>
<reference evidence="19" key="1">
    <citation type="submission" date="2023-11" db="EMBL/GenBank/DDBJ databases">
        <title>The genome sequences of three competitors of mushroom-forming fungi.</title>
        <authorList>
            <person name="Beijen E."/>
            <person name="Ohm R.A."/>
        </authorList>
    </citation>
    <scope>NUCLEOTIDE SEQUENCE</scope>
    <source>
        <strain evidence="19">CBS 100526</strain>
    </source>
</reference>
<dbReference type="GO" id="GO:0006120">
    <property type="term" value="P:mitochondrial electron transport, NADH to ubiquinone"/>
    <property type="evidence" value="ECO:0007669"/>
    <property type="project" value="UniProtKB-ARBA"/>
</dbReference>
<evidence type="ECO:0000256" key="5">
    <source>
        <dbReference type="ARBA" id="ARBA00022692"/>
    </source>
</evidence>
<evidence type="ECO:0000256" key="10">
    <source>
        <dbReference type="ARBA" id="ARBA00022967"/>
    </source>
</evidence>
<dbReference type="GO" id="GO:1902494">
    <property type="term" value="C:catalytic complex"/>
    <property type="evidence" value="ECO:0007669"/>
    <property type="project" value="UniProtKB-ARBA"/>
</dbReference>
<dbReference type="InterPro" id="IPR004648">
    <property type="entry name" value="Oligpept_transpt"/>
</dbReference>
<dbReference type="InterPro" id="IPR041921">
    <property type="entry name" value="NuoE_N"/>
</dbReference>
<feature type="transmembrane region" description="Helical" evidence="18">
    <location>
        <begin position="62"/>
        <end position="82"/>
    </location>
</feature>
<evidence type="ECO:0000256" key="6">
    <source>
        <dbReference type="ARBA" id="ARBA00022714"/>
    </source>
</evidence>
<dbReference type="PANTHER" id="PTHR22601">
    <property type="entry name" value="ISP4 LIKE PROTEIN"/>
    <property type="match status" value="1"/>
</dbReference>
<evidence type="ECO:0000256" key="17">
    <source>
        <dbReference type="SAM" id="MobiDB-lite"/>
    </source>
</evidence>
<comment type="cofactor">
    <cofactor evidence="16">
        <name>[2Fe-2S] cluster</name>
        <dbReference type="ChEBI" id="CHEBI:190135"/>
    </cofactor>
</comment>
<keyword evidence="14" id="KW-0520">NAD</keyword>
<dbReference type="SUPFAM" id="SSF52833">
    <property type="entry name" value="Thioredoxin-like"/>
    <property type="match status" value="1"/>
</dbReference>
<keyword evidence="5 18" id="KW-0812">Transmembrane</keyword>
<feature type="compositionally biased region" description="Basic and acidic residues" evidence="17">
    <location>
        <begin position="850"/>
        <end position="868"/>
    </location>
</feature>
<evidence type="ECO:0000256" key="11">
    <source>
        <dbReference type="ARBA" id="ARBA00022989"/>
    </source>
</evidence>
<evidence type="ECO:0000256" key="3">
    <source>
        <dbReference type="ARBA" id="ARBA00010643"/>
    </source>
</evidence>
<evidence type="ECO:0000256" key="14">
    <source>
        <dbReference type="ARBA" id="ARBA00023027"/>
    </source>
</evidence>
<dbReference type="GO" id="GO:0051537">
    <property type="term" value="F:2 iron, 2 sulfur cluster binding"/>
    <property type="evidence" value="ECO:0007669"/>
    <property type="project" value="UniProtKB-KW"/>
</dbReference>
<comment type="similarity">
    <text evidence="2">Belongs to the oligopeptide OPT transporter family.</text>
</comment>
<keyword evidence="8" id="KW-0571">Peptide transport</keyword>
<keyword evidence="7" id="KW-0479">Metal-binding</keyword>
<keyword evidence="6" id="KW-0001">2Fe-2S</keyword>
<feature type="transmembrane region" description="Helical" evidence="18">
    <location>
        <begin position="171"/>
        <end position="190"/>
    </location>
</feature>
<dbReference type="GO" id="GO:0046872">
    <property type="term" value="F:metal ion binding"/>
    <property type="evidence" value="ECO:0007669"/>
    <property type="project" value="UniProtKB-KW"/>
</dbReference>
<proteinExistence type="inferred from homology"/>
<dbReference type="NCBIfam" id="TIGR00728">
    <property type="entry name" value="OPT_sfam"/>
    <property type="match status" value="1"/>
</dbReference>
<dbReference type="NCBIfam" id="TIGR01958">
    <property type="entry name" value="nuoE_fam"/>
    <property type="match status" value="1"/>
</dbReference>
<comment type="similarity">
    <text evidence="3">Belongs to the complex I 24 kDa subunit family.</text>
</comment>
<keyword evidence="13" id="KW-0411">Iron-sulfur</keyword>
<accession>A0AAE1IA74</accession>
<evidence type="ECO:0000256" key="16">
    <source>
        <dbReference type="ARBA" id="ARBA00034078"/>
    </source>
</evidence>
<keyword evidence="15 18" id="KW-0472">Membrane</keyword>
<dbReference type="GO" id="GO:0008137">
    <property type="term" value="F:NADH dehydrogenase (ubiquinone) activity"/>
    <property type="evidence" value="ECO:0007669"/>
    <property type="project" value="UniProtKB-ARBA"/>
</dbReference>
<feature type="transmembrane region" description="Helical" evidence="18">
    <location>
        <begin position="522"/>
        <end position="542"/>
    </location>
</feature>
<dbReference type="GO" id="GO:0016491">
    <property type="term" value="F:oxidoreductase activity"/>
    <property type="evidence" value="ECO:0007669"/>
    <property type="project" value="InterPro"/>
</dbReference>
<evidence type="ECO:0008006" key="21">
    <source>
        <dbReference type="Google" id="ProtNLM"/>
    </source>
</evidence>
<keyword evidence="10" id="KW-1278">Translocase</keyword>
<evidence type="ECO:0000256" key="15">
    <source>
        <dbReference type="ARBA" id="ARBA00023136"/>
    </source>
</evidence>
<evidence type="ECO:0000256" key="1">
    <source>
        <dbReference type="ARBA" id="ARBA00004141"/>
    </source>
</evidence>
<dbReference type="GO" id="GO:0005743">
    <property type="term" value="C:mitochondrial inner membrane"/>
    <property type="evidence" value="ECO:0007669"/>
    <property type="project" value="UniProtKB-ARBA"/>
</dbReference>
<dbReference type="CDD" id="cd03064">
    <property type="entry name" value="TRX_Fd_NuoE"/>
    <property type="match status" value="1"/>
</dbReference>
<dbReference type="FunFam" id="1.10.10.1590:FF:000001">
    <property type="entry name" value="NADH-quinone oxidoreductase subunit E"/>
    <property type="match status" value="1"/>
</dbReference>
<keyword evidence="11 18" id="KW-1133">Transmembrane helix</keyword>
<dbReference type="InterPro" id="IPR036249">
    <property type="entry name" value="Thioredoxin-like_sf"/>
</dbReference>
<dbReference type="GO" id="GO:0015031">
    <property type="term" value="P:protein transport"/>
    <property type="evidence" value="ECO:0007669"/>
    <property type="project" value="UniProtKB-KW"/>
</dbReference>
<dbReference type="PROSITE" id="PS01099">
    <property type="entry name" value="COMPLEX1_24K"/>
    <property type="match status" value="1"/>
</dbReference>
<name>A0AAE1IA74_9HYPO</name>
<feature type="region of interest" description="Disordered" evidence="17">
    <location>
        <begin position="766"/>
        <end position="832"/>
    </location>
</feature>
<dbReference type="RefSeq" id="XP_062753897.1">
    <property type="nucleotide sequence ID" value="XM_062901770.1"/>
</dbReference>
<evidence type="ECO:0000256" key="13">
    <source>
        <dbReference type="ARBA" id="ARBA00023014"/>
    </source>
</evidence>
<keyword evidence="12" id="KW-0408">Iron</keyword>
<dbReference type="Proteomes" id="UP001273209">
    <property type="component" value="Unassembled WGS sequence"/>
</dbReference>
<dbReference type="AlphaFoldDB" id="A0AAE1IA74"/>
<comment type="caution">
    <text evidence="19">The sequence shown here is derived from an EMBL/GenBank/DDBJ whole genome shotgun (WGS) entry which is preliminary data.</text>
</comment>
<dbReference type="Gene3D" id="3.40.30.10">
    <property type="entry name" value="Glutaredoxin"/>
    <property type="match status" value="1"/>
</dbReference>
<keyword evidence="4" id="KW-0813">Transport</keyword>
<evidence type="ECO:0000313" key="19">
    <source>
        <dbReference type="EMBL" id="KAK4068715.1"/>
    </source>
</evidence>
<feature type="transmembrane region" description="Helical" evidence="18">
    <location>
        <begin position="703"/>
        <end position="725"/>
    </location>
</feature>
<feature type="compositionally biased region" description="Basic and acidic residues" evidence="17">
    <location>
        <begin position="22"/>
        <end position="37"/>
    </location>
</feature>
<dbReference type="InterPro" id="IPR002023">
    <property type="entry name" value="NuoE-like"/>
</dbReference>
<evidence type="ECO:0000256" key="18">
    <source>
        <dbReference type="SAM" id="Phobius"/>
    </source>
</evidence>
<protein>
    <recommendedName>
        <fullName evidence="21">OPT family small oligopeptide transporter</fullName>
    </recommendedName>
</protein>
<dbReference type="InterPro" id="IPR004813">
    <property type="entry name" value="OPT"/>
</dbReference>
<dbReference type="GeneID" id="87921675"/>
<dbReference type="Pfam" id="PF01257">
    <property type="entry name" value="2Fe-2S_thioredx"/>
    <property type="match status" value="1"/>
</dbReference>
<organism evidence="19 20">
    <name type="scientific">Trichoderma aggressivum f. europaeum</name>
    <dbReference type="NCBI Taxonomy" id="173218"/>
    <lineage>
        <taxon>Eukaryota</taxon>
        <taxon>Fungi</taxon>
        <taxon>Dikarya</taxon>
        <taxon>Ascomycota</taxon>
        <taxon>Pezizomycotina</taxon>
        <taxon>Sordariomycetes</taxon>
        <taxon>Hypocreomycetidae</taxon>
        <taxon>Hypocreales</taxon>
        <taxon>Hypocreaceae</taxon>
        <taxon>Trichoderma</taxon>
    </lineage>
</organism>
<dbReference type="InterPro" id="IPR042128">
    <property type="entry name" value="NuoE_dom"/>
</dbReference>
<sequence length="1097" mass="122447">METKAPEATEAGEIGFQSRRSSISEDKRPSEESKTPTEEVLYAAGVGHRTDDPSLPCLTLRMWVIGIGFCLIGSGVNTLYTFRLPSVTLSQSAIQFLAYPLGKACEFIIPDWGLTVFGVRHSLNPGPFNYKACRHQENILIYILANLSYLTRLSADVLTEQRVFYGANTGWGFEITITLATILYGFSLAGFGRSLVVEPKTLVWPGVLANTALNAALHPVGKEDETEAKWRSSRYKFFLIAFTVAFVWYWFPDFIFPALGYFTWVCWIAPRNPVVNQIFGMKSGIGLLPFTFDWAEIAYIGSPLVVPTWAILNTLASVVFWIYIVTPAIYYSNTWLSAYLPIQSNSIYDNTGSAYNVSRVINKRQGFVFEPEKYEEYSHIYLPVTYALNAFGLCFACISSLFVWMFLEKRHEIAQAFRESQLPALFGRKTDARPDLQPQYNDVPMWWYGASFLVSLGLGIFACEFYPVQLRWYGVIFAMFVSAVFYLPLAWVYATTNMKVQIDIFCRLVAGYIWEGKVLANIWFFDLGYISGIKALAFAQDLKLGIYSNIPPRYLFIVQIVGLIMGTLGQVSVLNWALGHVPDICSLTAKNGFTCPYSRTHFNTSMVWGALGPRRFFADGTLYQNLLWFFLIGATLPVIVHALKKKWPEQRWLEKIHIPLFLGGLNYIPPASGTNYGSWVIVGLIFGLWIKKKSRGWWRRYNFVLSSALDCATAIAGIIIFFAIFYTGAADKFSWWGTTVHEPPILQAALAPAMGTPIYAISKLKTSPGNKQKASPPPEPHNGEQNHALPPPLRRPLRIARRPSSSPRLFHHSQPAQRHPPSGKVSPSPKNLNRCVAAASPIAIALRNHPSKERERAGSPIETDTRRSKKFADLGSISQHRNTADNNPDLPFKFNAQNEKLIAEILKRYPAQYKKAAVMPLLDLGQRQHGFTSISVMNEVARLLEMPPMRVYEVASFYTMYNRTPVGKFFVQACTTTPCQLGGCGSDAIVKAITNHLGIKQGETTNDGLFTFIEVECLGACVNAPMIQINDDYYEDLTPETTVKLLDALKASAASVGGFAKAPVAGPLTGRKSCENSAGLTNLTAEPWGAEKTRSDL</sequence>
<dbReference type="EMBL" id="JAWRVG010000030">
    <property type="protein sequence ID" value="KAK4068715.1"/>
    <property type="molecule type" value="Genomic_DNA"/>
</dbReference>
<evidence type="ECO:0000313" key="20">
    <source>
        <dbReference type="Proteomes" id="UP001273209"/>
    </source>
</evidence>
<feature type="transmembrane region" description="Helical" evidence="18">
    <location>
        <begin position="674"/>
        <end position="691"/>
    </location>
</feature>
<feature type="region of interest" description="Disordered" evidence="17">
    <location>
        <begin position="1"/>
        <end position="37"/>
    </location>
</feature>
<evidence type="ECO:0000256" key="4">
    <source>
        <dbReference type="ARBA" id="ARBA00022448"/>
    </source>
</evidence>
<dbReference type="Gene3D" id="1.10.10.1590">
    <property type="entry name" value="NADH-quinone oxidoreductase subunit E"/>
    <property type="match status" value="1"/>
</dbReference>
<keyword evidence="9" id="KW-0653">Protein transport</keyword>
<feature type="transmembrane region" description="Helical" evidence="18">
    <location>
        <begin position="622"/>
        <end position="640"/>
    </location>
</feature>
<feature type="transmembrane region" description="Helical" evidence="18">
    <location>
        <begin position="233"/>
        <end position="251"/>
    </location>
</feature>